<organism evidence="3 4">
    <name type="scientific">Cytospora paraplurivora</name>
    <dbReference type="NCBI Taxonomy" id="2898453"/>
    <lineage>
        <taxon>Eukaryota</taxon>
        <taxon>Fungi</taxon>
        <taxon>Dikarya</taxon>
        <taxon>Ascomycota</taxon>
        <taxon>Pezizomycotina</taxon>
        <taxon>Sordariomycetes</taxon>
        <taxon>Sordariomycetidae</taxon>
        <taxon>Diaporthales</taxon>
        <taxon>Cytosporaceae</taxon>
        <taxon>Cytospora</taxon>
    </lineage>
</organism>
<dbReference type="PANTHER" id="PTHR21357">
    <property type="entry name" value="FAM172 FAMILY PROTEIN HOMOLOG CG10038"/>
    <property type="match status" value="1"/>
</dbReference>
<evidence type="ECO:0000259" key="2">
    <source>
        <dbReference type="Pfam" id="PF22749"/>
    </source>
</evidence>
<dbReference type="GO" id="GO:0035197">
    <property type="term" value="F:siRNA binding"/>
    <property type="evidence" value="ECO:0007669"/>
    <property type="project" value="TreeGrafter"/>
</dbReference>
<feature type="domain" description="Arb2" evidence="2">
    <location>
        <begin position="15"/>
        <end position="330"/>
    </location>
</feature>
<dbReference type="Proteomes" id="UP001320245">
    <property type="component" value="Unassembled WGS sequence"/>
</dbReference>
<protein>
    <recommendedName>
        <fullName evidence="2">Arb2 domain-containing protein</fullName>
    </recommendedName>
</protein>
<dbReference type="Pfam" id="PF22749">
    <property type="entry name" value="Arb2"/>
    <property type="match status" value="1"/>
</dbReference>
<evidence type="ECO:0000313" key="3">
    <source>
        <dbReference type="EMBL" id="KAK7743897.1"/>
    </source>
</evidence>
<dbReference type="InterPro" id="IPR048263">
    <property type="entry name" value="Arb2"/>
</dbReference>
<name>A0AAN9YIA8_9PEZI</name>
<dbReference type="EMBL" id="JAJSPL020000012">
    <property type="protein sequence ID" value="KAK7743897.1"/>
    <property type="molecule type" value="Genomic_DNA"/>
</dbReference>
<evidence type="ECO:0000313" key="4">
    <source>
        <dbReference type="Proteomes" id="UP001320245"/>
    </source>
</evidence>
<dbReference type="AlphaFoldDB" id="A0AAN9YIA8"/>
<dbReference type="InterPro" id="IPR053858">
    <property type="entry name" value="Arb2_dom"/>
</dbReference>
<comment type="caution">
    <text evidence="3">The sequence shown here is derived from an EMBL/GenBank/DDBJ whole genome shotgun (WGS) entry which is preliminary data.</text>
</comment>
<evidence type="ECO:0000256" key="1">
    <source>
        <dbReference type="SAM" id="MobiDB-lite"/>
    </source>
</evidence>
<keyword evidence="4" id="KW-1185">Reference proteome</keyword>
<dbReference type="GO" id="GO:0031048">
    <property type="term" value="P:regulatory ncRNA-mediated heterochromatin formation"/>
    <property type="evidence" value="ECO:0007669"/>
    <property type="project" value="TreeGrafter"/>
</dbReference>
<feature type="region of interest" description="Disordered" evidence="1">
    <location>
        <begin position="454"/>
        <end position="477"/>
    </location>
</feature>
<feature type="compositionally biased region" description="Basic and acidic residues" evidence="1">
    <location>
        <begin position="155"/>
        <end position="175"/>
    </location>
</feature>
<dbReference type="PANTHER" id="PTHR21357:SF4">
    <property type="entry name" value="FAM172 FAMILY PROTEIN HOMOLOG CG10038"/>
    <property type="match status" value="1"/>
</dbReference>
<proteinExistence type="predicted"/>
<accession>A0AAN9YIA8</accession>
<feature type="region of interest" description="Disordered" evidence="1">
    <location>
        <begin position="152"/>
        <end position="187"/>
    </location>
</feature>
<gene>
    <name evidence="3" type="ORF">SLS53_003919</name>
</gene>
<dbReference type="GO" id="GO:0005634">
    <property type="term" value="C:nucleus"/>
    <property type="evidence" value="ECO:0007669"/>
    <property type="project" value="TreeGrafter"/>
</dbReference>
<reference evidence="3 4" key="1">
    <citation type="journal article" date="2023" name="PLoS ONE">
        <title>Cytospora paraplurivora sp. nov. isolated from orchards with fruit tree decline syndrome in Ontario, Canada.</title>
        <authorList>
            <person name="Ilyukhin E."/>
            <person name="Nguyen H.D.T."/>
            <person name="Castle A.J."/>
            <person name="Ellouze W."/>
        </authorList>
    </citation>
    <scope>NUCLEOTIDE SEQUENCE [LARGE SCALE GENOMIC DNA]</scope>
    <source>
        <strain evidence="3 4">FDS-564</strain>
    </source>
</reference>
<sequence>MFRRRWSGLPEDPVFPADLKELGYFVDPETDEIRQISAPTYYFNYFISKNVRYNDRQRFAFTAAVQEQLVRPRLEGPLGLVRLPLPLGTPTDEPHVPIYVSPDLKHKRRVVVIFGEPEQELGVIAHRVIGGRGGVDEGSMVGVIRALQGQAMKGARGEKHDDDSAGAELRDDTDAGHGGAMGNDEDAPGVVLANTGELWWWPEGRRGLTARQSQAVPMKSCVHWGRFYDAAVNAIPGNASVDQHIACVFGSVLDNPDLVARDATVQIVGVAGGAVAVAGFLDRCWARWADRVGCLAMLGTGVDVASLQSEDFRVFLREKSRLYITCQEPLDTVISGADGNPNTTIFTAYGCPILSSGEAFYTEMALIRAKDSVLSWLDEVYRAGKGYTNAEIDVTFADPKLEETPPWGDDPDLVGPSATTAAVGRCGSAHQGSQGGGGGLEIITREEWEARMRKGGKENVPVPDDVYVYDDKNREDD</sequence>